<dbReference type="Proteomes" id="UP001060085">
    <property type="component" value="Linkage Group LG07"/>
</dbReference>
<protein>
    <submittedName>
        <fullName evidence="1">Uncharacterized protein</fullName>
    </submittedName>
</protein>
<evidence type="ECO:0000313" key="2">
    <source>
        <dbReference type="Proteomes" id="UP001060085"/>
    </source>
</evidence>
<sequence length="440" mass="48809">MVSSKEAAGGTGLIFNMKISSVGPGRVTGQDIVFEPNGMDLAVKLHYIRAIYYFNSQAFEGLTIRKVKEPMFTWFNRFYMTCGRFRRSESGRPYIKCNDCGVRFIEGQSEKSLDEWLDMKKGDNSDIEKFLVSDKIIGPELAFSPLVFLQFTRFKCGGMAVGLSWAHVLGDAFSVAEFMNMLGKVMAGYEPPKPLNLAQSLTKTQYSQSPTKGLDDPLSVKRVDPVGDNWITVNKCKMEKFSFHVTSTQLSQIQSKMSAKIDTFETLCAIIWLSVAKVRIGLSEPKFVTICKKGTRKNKVNGILSNSQMISIVKTDSDFSVVDANPSELAYLIKNGGGADEQKKVEEAMEREHGVADFVVYGANLTFVNLEDANFYGFESKGQKPMSFSCYIDGVGDEGCVLVLPGGPKDDDSGRILTITLPENEVIEVKSELKRGWSLL</sequence>
<reference evidence="2" key="1">
    <citation type="journal article" date="2023" name="Nat. Plants">
        <title>Single-cell RNA sequencing provides a high-resolution roadmap for understanding the multicellular compartmentation of specialized metabolism.</title>
        <authorList>
            <person name="Sun S."/>
            <person name="Shen X."/>
            <person name="Li Y."/>
            <person name="Li Y."/>
            <person name="Wang S."/>
            <person name="Li R."/>
            <person name="Zhang H."/>
            <person name="Shen G."/>
            <person name="Guo B."/>
            <person name="Wei J."/>
            <person name="Xu J."/>
            <person name="St-Pierre B."/>
            <person name="Chen S."/>
            <person name="Sun C."/>
        </authorList>
    </citation>
    <scope>NUCLEOTIDE SEQUENCE [LARGE SCALE GENOMIC DNA]</scope>
</reference>
<accession>A0ACC0A0Q5</accession>
<organism evidence="1 2">
    <name type="scientific">Catharanthus roseus</name>
    <name type="common">Madagascar periwinkle</name>
    <name type="synonym">Vinca rosea</name>
    <dbReference type="NCBI Taxonomy" id="4058"/>
    <lineage>
        <taxon>Eukaryota</taxon>
        <taxon>Viridiplantae</taxon>
        <taxon>Streptophyta</taxon>
        <taxon>Embryophyta</taxon>
        <taxon>Tracheophyta</taxon>
        <taxon>Spermatophyta</taxon>
        <taxon>Magnoliopsida</taxon>
        <taxon>eudicotyledons</taxon>
        <taxon>Gunneridae</taxon>
        <taxon>Pentapetalae</taxon>
        <taxon>asterids</taxon>
        <taxon>lamiids</taxon>
        <taxon>Gentianales</taxon>
        <taxon>Apocynaceae</taxon>
        <taxon>Rauvolfioideae</taxon>
        <taxon>Vinceae</taxon>
        <taxon>Catharanthinae</taxon>
        <taxon>Catharanthus</taxon>
    </lineage>
</organism>
<comment type="caution">
    <text evidence="1">The sequence shown here is derived from an EMBL/GenBank/DDBJ whole genome shotgun (WGS) entry which is preliminary data.</text>
</comment>
<evidence type="ECO:0000313" key="1">
    <source>
        <dbReference type="EMBL" id="KAI5654141.1"/>
    </source>
</evidence>
<keyword evidence="2" id="KW-1185">Reference proteome</keyword>
<gene>
    <name evidence="1" type="ORF">M9H77_31328</name>
</gene>
<name>A0ACC0A0Q5_CATRO</name>
<proteinExistence type="predicted"/>
<dbReference type="EMBL" id="CM044707">
    <property type="protein sequence ID" value="KAI5654141.1"/>
    <property type="molecule type" value="Genomic_DNA"/>
</dbReference>